<dbReference type="Proteomes" id="UP000681722">
    <property type="component" value="Unassembled WGS sequence"/>
</dbReference>
<evidence type="ECO:0000313" key="1">
    <source>
        <dbReference type="EMBL" id="CAF1636209.1"/>
    </source>
</evidence>
<dbReference type="EMBL" id="CAJNOQ010045475">
    <property type="protein sequence ID" value="CAF1636209.1"/>
    <property type="molecule type" value="Genomic_DNA"/>
</dbReference>
<feature type="non-terminal residue" evidence="1">
    <location>
        <position position="1"/>
    </location>
</feature>
<protein>
    <submittedName>
        <fullName evidence="1">Uncharacterized protein</fullName>
    </submittedName>
</protein>
<dbReference type="EMBL" id="CAJOBC010113805">
    <property type="protein sequence ID" value="CAF4541851.1"/>
    <property type="molecule type" value="Genomic_DNA"/>
</dbReference>
<reference evidence="1" key="1">
    <citation type="submission" date="2021-02" db="EMBL/GenBank/DDBJ databases">
        <authorList>
            <person name="Nowell W R."/>
        </authorList>
    </citation>
    <scope>NUCLEOTIDE SEQUENCE</scope>
</reference>
<proteinExistence type="predicted"/>
<name>A0A816DC36_9BILA</name>
<keyword evidence="3" id="KW-1185">Reference proteome</keyword>
<organism evidence="1 3">
    <name type="scientific">Didymodactylos carnosus</name>
    <dbReference type="NCBI Taxonomy" id="1234261"/>
    <lineage>
        <taxon>Eukaryota</taxon>
        <taxon>Metazoa</taxon>
        <taxon>Spiralia</taxon>
        <taxon>Gnathifera</taxon>
        <taxon>Rotifera</taxon>
        <taxon>Eurotatoria</taxon>
        <taxon>Bdelloidea</taxon>
        <taxon>Philodinida</taxon>
        <taxon>Philodinidae</taxon>
        <taxon>Didymodactylos</taxon>
    </lineage>
</organism>
<sequence>RKNNYELTKFVDFKKCQLAVLTAAVKRQQKGHVNLRYGNGTIRSADSEHSTVTKLESPVPMTNTSVLRQELHDACGIWPIYWTESVHDDELQTLINEQKIIEQDGSLLKAVNGGRVKQNCVPLTVSTPG</sequence>
<dbReference type="AlphaFoldDB" id="A0A816DC36"/>
<dbReference type="Proteomes" id="UP000663829">
    <property type="component" value="Unassembled WGS sequence"/>
</dbReference>
<evidence type="ECO:0000313" key="3">
    <source>
        <dbReference type="Proteomes" id="UP000663829"/>
    </source>
</evidence>
<comment type="caution">
    <text evidence="1">The sequence shown here is derived from an EMBL/GenBank/DDBJ whole genome shotgun (WGS) entry which is preliminary data.</text>
</comment>
<gene>
    <name evidence="1" type="ORF">GPM918_LOCUS44666</name>
    <name evidence="2" type="ORF">SRO942_LOCUS46625</name>
</gene>
<accession>A0A816DC36</accession>
<evidence type="ECO:0000313" key="2">
    <source>
        <dbReference type="EMBL" id="CAF4541851.1"/>
    </source>
</evidence>